<organism evidence="3 4">
    <name type="scientific">Prorocentrum cordatum</name>
    <dbReference type="NCBI Taxonomy" id="2364126"/>
    <lineage>
        <taxon>Eukaryota</taxon>
        <taxon>Sar</taxon>
        <taxon>Alveolata</taxon>
        <taxon>Dinophyceae</taxon>
        <taxon>Prorocentrales</taxon>
        <taxon>Prorocentraceae</taxon>
        <taxon>Prorocentrum</taxon>
    </lineage>
</organism>
<feature type="compositionally biased region" description="Low complexity" evidence="1">
    <location>
        <begin position="403"/>
        <end position="414"/>
    </location>
</feature>
<feature type="non-terminal residue" evidence="3">
    <location>
        <position position="736"/>
    </location>
</feature>
<feature type="region of interest" description="Disordered" evidence="1">
    <location>
        <begin position="384"/>
        <end position="425"/>
    </location>
</feature>
<feature type="domain" description="Protein kinase" evidence="2">
    <location>
        <begin position="52"/>
        <end position="332"/>
    </location>
</feature>
<comment type="caution">
    <text evidence="3">The sequence shown here is derived from an EMBL/GenBank/DDBJ whole genome shotgun (WGS) entry which is preliminary data.</text>
</comment>
<gene>
    <name evidence="3" type="ORF">PCOR1329_LOCUS30173</name>
</gene>
<dbReference type="InterPro" id="IPR011009">
    <property type="entry name" value="Kinase-like_dom_sf"/>
</dbReference>
<protein>
    <recommendedName>
        <fullName evidence="2">Protein kinase domain-containing protein</fullName>
    </recommendedName>
</protein>
<dbReference type="Proteomes" id="UP001189429">
    <property type="component" value="Unassembled WGS sequence"/>
</dbReference>
<evidence type="ECO:0000256" key="1">
    <source>
        <dbReference type="SAM" id="MobiDB-lite"/>
    </source>
</evidence>
<feature type="region of interest" description="Disordered" evidence="1">
    <location>
        <begin position="686"/>
        <end position="736"/>
    </location>
</feature>
<dbReference type="PROSITE" id="PS50011">
    <property type="entry name" value="PROTEIN_KINASE_DOM"/>
    <property type="match status" value="1"/>
</dbReference>
<dbReference type="EMBL" id="CAUYUJ010011536">
    <property type="protein sequence ID" value="CAK0831969.1"/>
    <property type="molecule type" value="Genomic_DNA"/>
</dbReference>
<name>A0ABN9SJR1_9DINO</name>
<sequence length="736" mass="77059">MAGGRRAPTKVADSPPPAQLVKPAEGPQAEDADEGSEQKVVGPNVTGKREEYQLTRHLMSALFGGVYEAKGLSTGKDFAIKVLHKSEVSRTEELRSIEFCEVPLSEVRFAELMRGHEHVMEPEEYFEDNLCFYVVFQLAHGGDLLEALKKKPHGFDEAHAQFFIKQAAKGLAFLHGRRVAMQDVSLENLLLHVDESTGGFRVKICDPGQAVVFEVSPSGGAEVPVDFRGMVGKSFRPPELMELRPYRATQVDSWCLGWSTFYLLAAQPLFLSADPKQQDPDWLLFRRGDYGSLLQQKHCACSQMALDFILRLMHLDPSKRMSIADALGHAWLADPRIPACLLPAVVLPEARRAALEDAADDQAAAGLAAAQGVAPPACAEVAAAGGAPSAWPPPGSGVQPGTVAGPASVPSAAPRQARLPAGSLAVPPPGGAVTVVQPQQPAVGGSLAAAPARSSAARLSPPPAPGAPQLAPQEPRQARPAASSAPGREWVATNHSPPPWRELAPAAPRSAGAPPTARRALPWPPTPGSSLGGEPGSPSRRPLLQRPGGAQPSAAPLVQQPPPTTPARPEARGPSPTVLDPRRIVGAQAVQATPRPVSRPPPGTPRGSGGASAARLAVQGQEGLGPLERTPGRVGHGREGQSLLVAPGSVGASSAAPAATLAALGMPMAQKALVRRAGPPIADLDRCATDRGFDRPRAPGQPFVVRPPPRSPSPVRRDGSPAPVQMASPPLQPRNT</sequence>
<evidence type="ECO:0000313" key="4">
    <source>
        <dbReference type="Proteomes" id="UP001189429"/>
    </source>
</evidence>
<accession>A0ABN9SJR1</accession>
<dbReference type="SUPFAM" id="SSF56112">
    <property type="entry name" value="Protein kinase-like (PK-like)"/>
    <property type="match status" value="1"/>
</dbReference>
<evidence type="ECO:0000313" key="3">
    <source>
        <dbReference type="EMBL" id="CAK0831969.1"/>
    </source>
</evidence>
<dbReference type="Gene3D" id="1.10.510.10">
    <property type="entry name" value="Transferase(Phosphotransferase) domain 1"/>
    <property type="match status" value="1"/>
</dbReference>
<dbReference type="InterPro" id="IPR000719">
    <property type="entry name" value="Prot_kinase_dom"/>
</dbReference>
<evidence type="ECO:0000259" key="2">
    <source>
        <dbReference type="PROSITE" id="PS50011"/>
    </source>
</evidence>
<feature type="region of interest" description="Disordered" evidence="1">
    <location>
        <begin position="444"/>
        <end position="640"/>
    </location>
</feature>
<dbReference type="PANTHER" id="PTHR24347">
    <property type="entry name" value="SERINE/THREONINE-PROTEIN KINASE"/>
    <property type="match status" value="1"/>
</dbReference>
<reference evidence="3" key="1">
    <citation type="submission" date="2023-10" db="EMBL/GenBank/DDBJ databases">
        <authorList>
            <person name="Chen Y."/>
            <person name="Shah S."/>
            <person name="Dougan E. K."/>
            <person name="Thang M."/>
            <person name="Chan C."/>
        </authorList>
    </citation>
    <scope>NUCLEOTIDE SEQUENCE [LARGE SCALE GENOMIC DNA]</scope>
</reference>
<dbReference type="Gene3D" id="3.30.200.20">
    <property type="entry name" value="Phosphorylase Kinase, domain 1"/>
    <property type="match status" value="1"/>
</dbReference>
<feature type="compositionally biased region" description="Low complexity" evidence="1">
    <location>
        <begin position="444"/>
        <end position="459"/>
    </location>
</feature>
<feature type="compositionally biased region" description="Low complexity" evidence="1">
    <location>
        <begin position="504"/>
        <end position="520"/>
    </location>
</feature>
<feature type="compositionally biased region" description="Basic and acidic residues" evidence="1">
    <location>
        <begin position="686"/>
        <end position="697"/>
    </location>
</feature>
<feature type="region of interest" description="Disordered" evidence="1">
    <location>
        <begin position="1"/>
        <end position="47"/>
    </location>
</feature>
<dbReference type="Pfam" id="PF00069">
    <property type="entry name" value="Pkinase"/>
    <property type="match status" value="1"/>
</dbReference>
<proteinExistence type="predicted"/>
<keyword evidence="4" id="KW-1185">Reference proteome</keyword>
<feature type="compositionally biased region" description="Low complexity" evidence="1">
    <location>
        <begin position="467"/>
        <end position="486"/>
    </location>
</feature>